<keyword evidence="20" id="KW-1185">Reference proteome</keyword>
<dbReference type="InterPro" id="IPR006047">
    <property type="entry name" value="GH13_cat_dom"/>
</dbReference>
<comment type="similarity">
    <text evidence="4 14">Belongs to the glycosyl hydrolase 13 family.</text>
</comment>
<organism evidence="19 20">
    <name type="scientific">Habropoda laboriosa</name>
    <dbReference type="NCBI Taxonomy" id="597456"/>
    <lineage>
        <taxon>Eukaryota</taxon>
        <taxon>Metazoa</taxon>
        <taxon>Ecdysozoa</taxon>
        <taxon>Arthropoda</taxon>
        <taxon>Hexapoda</taxon>
        <taxon>Insecta</taxon>
        <taxon>Pterygota</taxon>
        <taxon>Neoptera</taxon>
        <taxon>Endopterygota</taxon>
        <taxon>Hymenoptera</taxon>
        <taxon>Apocrita</taxon>
        <taxon>Aculeata</taxon>
        <taxon>Apoidea</taxon>
        <taxon>Anthophila</taxon>
        <taxon>Apidae</taxon>
        <taxon>Habropoda</taxon>
    </lineage>
</organism>
<name>A0A0L7R7E1_9HYME</name>
<dbReference type="Gene3D" id="3.20.20.80">
    <property type="entry name" value="Glycosidases"/>
    <property type="match status" value="1"/>
</dbReference>
<evidence type="ECO:0000313" key="19">
    <source>
        <dbReference type="EMBL" id="KOC66790.1"/>
    </source>
</evidence>
<evidence type="ECO:0000256" key="9">
    <source>
        <dbReference type="ARBA" id="ARBA00022837"/>
    </source>
</evidence>
<comment type="cofactor">
    <cofactor evidence="2">
        <name>Ca(2+)</name>
        <dbReference type="ChEBI" id="CHEBI:29108"/>
    </cofactor>
</comment>
<keyword evidence="16" id="KW-0732">Signal</keyword>
<keyword evidence="13 15" id="KW-0326">Glycosidase</keyword>
<evidence type="ECO:0000256" key="2">
    <source>
        <dbReference type="ARBA" id="ARBA00001913"/>
    </source>
</evidence>
<dbReference type="Gene3D" id="2.60.40.1180">
    <property type="entry name" value="Golgi alpha-mannosidase II"/>
    <property type="match status" value="1"/>
</dbReference>
<dbReference type="InterPro" id="IPR031319">
    <property type="entry name" value="A-amylase_C"/>
</dbReference>
<keyword evidence="10" id="KW-1015">Disulfide bond</keyword>
<feature type="domain" description="Glycosyl hydrolase family 13 catalytic" evidence="18">
    <location>
        <begin position="30"/>
        <end position="394"/>
    </location>
</feature>
<accession>A0A0L7R7E1</accession>
<dbReference type="PANTHER" id="PTHR43447">
    <property type="entry name" value="ALPHA-AMYLASE"/>
    <property type="match status" value="1"/>
</dbReference>
<dbReference type="InterPro" id="IPR013780">
    <property type="entry name" value="Glyco_hydro_b"/>
</dbReference>
<dbReference type="SUPFAM" id="SSF51011">
    <property type="entry name" value="Glycosyl hydrolase domain"/>
    <property type="match status" value="1"/>
</dbReference>
<sequence>MLVTVTLFTLLTLAAGQAAHKDPHFVPGHDAMVHLFEWKWNDIANECEHFLGPNGFGGVQVSPIQENLVISNRPWWERYQPISYMWYTRSGTPEEFTKMVARCNRAGVRIYVDAILNHMSGNWQNAYGVANSKANTYALEYYAVPYTAKDFHSICAVTNYQDPVNVRNCELTGLHDLDQNKEYVRQKMVDFLNGVIDAGVAGFRIDAAKHMWPSDLNVIYSRLKNLNMEHGFPANARPYIYQEVIDNGNEPISKREYNQMAAVIEFGYAREIGNSFQGHNLLKWFVNWGEKWNLLPSGDALVFVDNHDTQRDGASVLTYKSSKLYKMAVAFMLSHPYGTPRVMSSYDFHSRDQGPPQDGQHNIRSPVILSDNSCGGGWICEHRWRQIYNMVRFRNTVKGAGVNNWWDNGSNQIAFCRGNRGYVAFNGDQQDLKATLKTCLPAGRYCDVISGSLQNRSCTGKVVNVQQNGNAYIEITKGEDDGVLAIHVGTVQAPNFRASRARNFSAGPNFIPMGPVRWSSERRGNAAPSMRCSRKFWKKKWRIACVNCSCR</sequence>
<gene>
    <name evidence="19" type="ORF">WH47_12594</name>
</gene>
<evidence type="ECO:0000256" key="3">
    <source>
        <dbReference type="ARBA" id="ARBA00001923"/>
    </source>
</evidence>
<evidence type="ECO:0000256" key="8">
    <source>
        <dbReference type="ARBA" id="ARBA00022801"/>
    </source>
</evidence>
<dbReference type="AlphaFoldDB" id="A0A0L7R7E1"/>
<comment type="subunit">
    <text evidence="5">Monomer.</text>
</comment>
<evidence type="ECO:0000259" key="18">
    <source>
        <dbReference type="SMART" id="SM00642"/>
    </source>
</evidence>
<dbReference type="InterPro" id="IPR006046">
    <property type="entry name" value="Alpha_amylase"/>
</dbReference>
<evidence type="ECO:0000259" key="17">
    <source>
        <dbReference type="SMART" id="SM00632"/>
    </source>
</evidence>
<comment type="catalytic activity">
    <reaction evidence="1 15">
        <text>Endohydrolysis of (1-&gt;4)-alpha-D-glucosidic linkages in polysaccharides containing three or more (1-&gt;4)-alpha-linked D-glucose units.</text>
        <dbReference type="EC" id="3.2.1.1"/>
    </reaction>
</comment>
<dbReference type="EC" id="3.2.1.1" evidence="6 15"/>
<evidence type="ECO:0000256" key="16">
    <source>
        <dbReference type="SAM" id="SignalP"/>
    </source>
</evidence>
<evidence type="ECO:0000256" key="14">
    <source>
        <dbReference type="RuleBase" id="RU003615"/>
    </source>
</evidence>
<dbReference type="Proteomes" id="UP000053825">
    <property type="component" value="Unassembled WGS sequence"/>
</dbReference>
<evidence type="ECO:0000256" key="7">
    <source>
        <dbReference type="ARBA" id="ARBA00022723"/>
    </source>
</evidence>
<evidence type="ECO:0000256" key="15">
    <source>
        <dbReference type="RuleBase" id="RU361134"/>
    </source>
</evidence>
<evidence type="ECO:0000256" key="10">
    <source>
        <dbReference type="ARBA" id="ARBA00023157"/>
    </source>
</evidence>
<feature type="chain" id="PRO_5005575065" description="Alpha-amylase" evidence="16">
    <location>
        <begin position="19"/>
        <end position="551"/>
    </location>
</feature>
<evidence type="ECO:0000256" key="12">
    <source>
        <dbReference type="ARBA" id="ARBA00023277"/>
    </source>
</evidence>
<dbReference type="OrthoDB" id="550577at2759"/>
<dbReference type="SUPFAM" id="SSF51445">
    <property type="entry name" value="(Trans)glycosidases"/>
    <property type="match status" value="1"/>
</dbReference>
<dbReference type="GO" id="GO:0005975">
    <property type="term" value="P:carbohydrate metabolic process"/>
    <property type="evidence" value="ECO:0007669"/>
    <property type="project" value="InterPro"/>
</dbReference>
<dbReference type="InterPro" id="IPR017853">
    <property type="entry name" value="GH"/>
</dbReference>
<dbReference type="CDD" id="cd11317">
    <property type="entry name" value="AmyAc_bac_euk_AmyA"/>
    <property type="match status" value="1"/>
</dbReference>
<feature type="signal peptide" evidence="16">
    <location>
        <begin position="1"/>
        <end position="18"/>
    </location>
</feature>
<keyword evidence="7" id="KW-0479">Metal-binding</keyword>
<evidence type="ECO:0000256" key="11">
    <source>
        <dbReference type="ARBA" id="ARBA00023214"/>
    </source>
</evidence>
<evidence type="ECO:0000256" key="13">
    <source>
        <dbReference type="ARBA" id="ARBA00023295"/>
    </source>
</evidence>
<feature type="domain" description="Alpha-amylase C-terminal" evidence="17">
    <location>
        <begin position="403"/>
        <end position="491"/>
    </location>
</feature>
<keyword evidence="8 15" id="KW-0378">Hydrolase</keyword>
<proteinExistence type="inferred from homology"/>
<comment type="cofactor">
    <cofactor evidence="3">
        <name>chloride</name>
        <dbReference type="ChEBI" id="CHEBI:17996"/>
    </cofactor>
</comment>
<keyword evidence="11" id="KW-0868">Chloride</keyword>
<evidence type="ECO:0000256" key="5">
    <source>
        <dbReference type="ARBA" id="ARBA00011245"/>
    </source>
</evidence>
<evidence type="ECO:0000313" key="20">
    <source>
        <dbReference type="Proteomes" id="UP000053825"/>
    </source>
</evidence>
<dbReference type="SMART" id="SM00632">
    <property type="entry name" value="Aamy_C"/>
    <property type="match status" value="1"/>
</dbReference>
<protein>
    <recommendedName>
        <fullName evidence="6 15">Alpha-amylase</fullName>
        <ecNumber evidence="6 15">3.2.1.1</ecNumber>
    </recommendedName>
</protein>
<dbReference type="InterPro" id="IPR006048">
    <property type="entry name" value="A-amylase/branching_C"/>
</dbReference>
<reference evidence="19 20" key="1">
    <citation type="submission" date="2015-07" db="EMBL/GenBank/DDBJ databases">
        <title>The genome of Habropoda laboriosa.</title>
        <authorList>
            <person name="Pan H."/>
            <person name="Kapheim K."/>
        </authorList>
    </citation>
    <scope>NUCLEOTIDE SEQUENCE [LARGE SCALE GENOMIC DNA]</scope>
    <source>
        <strain evidence="19">0110345459</strain>
    </source>
</reference>
<evidence type="ECO:0000256" key="1">
    <source>
        <dbReference type="ARBA" id="ARBA00000548"/>
    </source>
</evidence>
<dbReference type="Pfam" id="PF00128">
    <property type="entry name" value="Alpha-amylase"/>
    <property type="match status" value="1"/>
</dbReference>
<keyword evidence="12 15" id="KW-0119">Carbohydrate metabolism</keyword>
<dbReference type="SMART" id="SM00642">
    <property type="entry name" value="Aamy"/>
    <property type="match status" value="1"/>
</dbReference>
<dbReference type="EMBL" id="KQ414640">
    <property type="protein sequence ID" value="KOC66790.1"/>
    <property type="molecule type" value="Genomic_DNA"/>
</dbReference>
<evidence type="ECO:0000256" key="6">
    <source>
        <dbReference type="ARBA" id="ARBA00012595"/>
    </source>
</evidence>
<keyword evidence="9" id="KW-0106">Calcium</keyword>
<dbReference type="Pfam" id="PF02806">
    <property type="entry name" value="Alpha-amylase_C"/>
    <property type="match status" value="1"/>
</dbReference>
<dbReference type="STRING" id="597456.A0A0L7R7E1"/>
<dbReference type="GO" id="GO:0004556">
    <property type="term" value="F:alpha-amylase activity"/>
    <property type="evidence" value="ECO:0007669"/>
    <property type="project" value="UniProtKB-UniRule"/>
</dbReference>
<dbReference type="GO" id="GO:0046872">
    <property type="term" value="F:metal ion binding"/>
    <property type="evidence" value="ECO:0007669"/>
    <property type="project" value="UniProtKB-KW"/>
</dbReference>
<evidence type="ECO:0000256" key="4">
    <source>
        <dbReference type="ARBA" id="ARBA00008061"/>
    </source>
</evidence>
<dbReference type="PRINTS" id="PR00110">
    <property type="entry name" value="ALPHAAMYLASE"/>
</dbReference>